<dbReference type="RefSeq" id="WP_290319238.1">
    <property type="nucleotide sequence ID" value="NZ_JAUFPN010000189.1"/>
</dbReference>
<gene>
    <name evidence="1" type="ORF">QWZ14_22790</name>
</gene>
<reference evidence="2" key="1">
    <citation type="journal article" date="2019" name="Int. J. Syst. Evol. Microbiol.">
        <title>The Global Catalogue of Microorganisms (GCM) 10K type strain sequencing project: providing services to taxonomists for standard genome sequencing and annotation.</title>
        <authorList>
            <consortium name="The Broad Institute Genomics Platform"/>
            <consortium name="The Broad Institute Genome Sequencing Center for Infectious Disease"/>
            <person name="Wu L."/>
            <person name="Ma J."/>
        </authorList>
    </citation>
    <scope>NUCLEOTIDE SEQUENCE [LARGE SCALE GENOMIC DNA]</scope>
    <source>
        <strain evidence="2">CECT 7131</strain>
    </source>
</reference>
<comment type="caution">
    <text evidence="1">The sequence shown here is derived from an EMBL/GenBank/DDBJ whole genome shotgun (WGS) entry which is preliminary data.</text>
</comment>
<keyword evidence="2" id="KW-1185">Reference proteome</keyword>
<accession>A0ABT8ABL2</accession>
<proteinExistence type="predicted"/>
<protein>
    <submittedName>
        <fullName evidence="1">Uncharacterized protein</fullName>
    </submittedName>
</protein>
<evidence type="ECO:0000313" key="2">
    <source>
        <dbReference type="Proteomes" id="UP001529369"/>
    </source>
</evidence>
<dbReference type="Proteomes" id="UP001529369">
    <property type="component" value="Unassembled WGS sequence"/>
</dbReference>
<name>A0ABT8ABL2_9PROT</name>
<evidence type="ECO:0000313" key="1">
    <source>
        <dbReference type="EMBL" id="MDN3567217.1"/>
    </source>
</evidence>
<sequence>MPEIHCSKELADSIKPDGTEGDASKAVLATRHSTAHYECAAKGLTDKQAKRRIAAMRGKGRPSAKLLGIRGGALIPTGYKMISPVENARVVMWLAANSSEPVAAMQLWAQLLLHRCPGTGQVMQTRSELGKLVNISADEVSRIITELASIGAATRKRVKVSGMRGPGVAWYFVGPPHGTSFIASLIGEKLGPVSSPGKPR</sequence>
<dbReference type="EMBL" id="JAUFPN010000189">
    <property type="protein sequence ID" value="MDN3567217.1"/>
    <property type="molecule type" value="Genomic_DNA"/>
</dbReference>
<organism evidence="1 2">
    <name type="scientific">Paeniroseomonas aquatica</name>
    <dbReference type="NCBI Taxonomy" id="373043"/>
    <lineage>
        <taxon>Bacteria</taxon>
        <taxon>Pseudomonadati</taxon>
        <taxon>Pseudomonadota</taxon>
        <taxon>Alphaproteobacteria</taxon>
        <taxon>Acetobacterales</taxon>
        <taxon>Acetobacteraceae</taxon>
        <taxon>Paeniroseomonas</taxon>
    </lineage>
</organism>